<organism evidence="3 4">
    <name type="scientific">Cryobacterium roopkundense</name>
    <dbReference type="NCBI Taxonomy" id="1001240"/>
    <lineage>
        <taxon>Bacteria</taxon>
        <taxon>Bacillati</taxon>
        <taxon>Actinomycetota</taxon>
        <taxon>Actinomycetes</taxon>
        <taxon>Micrococcales</taxon>
        <taxon>Microbacteriaceae</taxon>
        <taxon>Cryobacterium</taxon>
    </lineage>
</organism>
<dbReference type="Pfam" id="PF14155">
    <property type="entry name" value="DUF4307"/>
    <property type="match status" value="1"/>
</dbReference>
<feature type="region of interest" description="Disordered" evidence="1">
    <location>
        <begin position="1"/>
        <end position="32"/>
    </location>
</feature>
<protein>
    <recommendedName>
        <fullName evidence="5">DUF4307 domain-containing protein</fullName>
    </recommendedName>
</protein>
<accession>A0A7W9E515</accession>
<name>A0A7W9E515_9MICO</name>
<evidence type="ECO:0008006" key="5">
    <source>
        <dbReference type="Google" id="ProtNLM"/>
    </source>
</evidence>
<keyword evidence="2" id="KW-0812">Transmembrane</keyword>
<proteinExistence type="predicted"/>
<dbReference type="InterPro" id="IPR025443">
    <property type="entry name" value="DUF4307"/>
</dbReference>
<dbReference type="EMBL" id="JACHBQ010000001">
    <property type="protein sequence ID" value="MBB5641994.1"/>
    <property type="molecule type" value="Genomic_DNA"/>
</dbReference>
<dbReference type="Proteomes" id="UP000561726">
    <property type="component" value="Unassembled WGS sequence"/>
</dbReference>
<evidence type="ECO:0000313" key="4">
    <source>
        <dbReference type="Proteomes" id="UP000561726"/>
    </source>
</evidence>
<evidence type="ECO:0000313" key="3">
    <source>
        <dbReference type="EMBL" id="MBB5641994.1"/>
    </source>
</evidence>
<dbReference type="OrthoDB" id="4793644at2"/>
<sequence length="153" mass="17139">MSLKQESVKQEPVDKESVNREPGLGDLESRYGRTPATRRRDRRLLWGLGGVFALVLVAWVVWTGLDGTSEKIEARDTRHTIIDEHSVSVTFEVSMPVNSPASCAVQSLNESFTVVGWKVIDLAPSELYTRSFTEVVHTTELSNTGLIYKCWLT</sequence>
<keyword evidence="2" id="KW-0472">Membrane</keyword>
<evidence type="ECO:0000256" key="1">
    <source>
        <dbReference type="SAM" id="MobiDB-lite"/>
    </source>
</evidence>
<gene>
    <name evidence="3" type="ORF">BJ997_002542</name>
</gene>
<dbReference type="AlphaFoldDB" id="A0A7W9E515"/>
<dbReference type="RefSeq" id="WP_052541905.1">
    <property type="nucleotide sequence ID" value="NZ_JACHBQ010000001.1"/>
</dbReference>
<comment type="caution">
    <text evidence="3">The sequence shown here is derived from an EMBL/GenBank/DDBJ whole genome shotgun (WGS) entry which is preliminary data.</text>
</comment>
<keyword evidence="2" id="KW-1133">Transmembrane helix</keyword>
<feature type="compositionally biased region" description="Basic and acidic residues" evidence="1">
    <location>
        <begin position="1"/>
        <end position="19"/>
    </location>
</feature>
<feature type="transmembrane region" description="Helical" evidence="2">
    <location>
        <begin position="44"/>
        <end position="62"/>
    </location>
</feature>
<reference evidence="3 4" key="1">
    <citation type="submission" date="2020-08" db="EMBL/GenBank/DDBJ databases">
        <title>Sequencing the genomes of 1000 actinobacteria strains.</title>
        <authorList>
            <person name="Klenk H.-P."/>
        </authorList>
    </citation>
    <scope>NUCLEOTIDE SEQUENCE [LARGE SCALE GENOMIC DNA]</scope>
    <source>
        <strain evidence="3 4">DSM 21065</strain>
    </source>
</reference>
<evidence type="ECO:0000256" key="2">
    <source>
        <dbReference type="SAM" id="Phobius"/>
    </source>
</evidence>